<gene>
    <name evidence="1" type="ORF">S01H1_63720</name>
</gene>
<sequence>KNHIHKPHRHAQVYKFDESQYRWIEDLYNIHKGEEIWVLGCGPSLDDFPDHFFDEKYRIAIAVTWSMIAFPNCTYTAFSKVYDAQVKYVLRNRQHLLDKHIIHLRERGIAAKPIGGRPIYMKVFGANCSEDYYQSLPNYLLSGIPMRYGQTDTLVHWDLQAAIIMGAKKVTAVGCSGKTTKFYRYANKRGMGKIYNSFRSDGYPIEEQKGQAIQFQGCRNGLDWLAKAFAPYGIQVARYFYGKGYEKII</sequence>
<protein>
    <submittedName>
        <fullName evidence="1">Uncharacterized protein</fullName>
    </submittedName>
</protein>
<dbReference type="AlphaFoldDB" id="X0XMH5"/>
<accession>X0XMH5</accession>
<feature type="non-terminal residue" evidence="1">
    <location>
        <position position="1"/>
    </location>
</feature>
<name>X0XMH5_9ZZZZ</name>
<organism evidence="1">
    <name type="scientific">marine sediment metagenome</name>
    <dbReference type="NCBI Taxonomy" id="412755"/>
    <lineage>
        <taxon>unclassified sequences</taxon>
        <taxon>metagenomes</taxon>
        <taxon>ecological metagenomes</taxon>
    </lineage>
</organism>
<reference evidence="1" key="1">
    <citation type="journal article" date="2014" name="Front. Microbiol.">
        <title>High frequency of phylogenetically diverse reductive dehalogenase-homologous genes in deep subseafloor sedimentary metagenomes.</title>
        <authorList>
            <person name="Kawai M."/>
            <person name="Futagami T."/>
            <person name="Toyoda A."/>
            <person name="Takaki Y."/>
            <person name="Nishi S."/>
            <person name="Hori S."/>
            <person name="Arai W."/>
            <person name="Tsubouchi T."/>
            <person name="Morono Y."/>
            <person name="Uchiyama I."/>
            <person name="Ito T."/>
            <person name="Fujiyama A."/>
            <person name="Inagaki F."/>
            <person name="Takami H."/>
        </authorList>
    </citation>
    <scope>NUCLEOTIDE SEQUENCE</scope>
    <source>
        <strain evidence="1">Expedition CK06-06</strain>
    </source>
</reference>
<dbReference type="EMBL" id="BARS01041958">
    <property type="protein sequence ID" value="GAG37863.1"/>
    <property type="molecule type" value="Genomic_DNA"/>
</dbReference>
<comment type="caution">
    <text evidence="1">The sequence shown here is derived from an EMBL/GenBank/DDBJ whole genome shotgun (WGS) entry which is preliminary data.</text>
</comment>
<evidence type="ECO:0000313" key="1">
    <source>
        <dbReference type="EMBL" id="GAG37863.1"/>
    </source>
</evidence>
<proteinExistence type="predicted"/>